<sequence>AVREGLEFSFADSLKDWSGRWYEILPQGSGLNLIVNFQGESAADFQVALLIFNLDGSKSVRFLKLGSAGTGGDILKNFGNQISNVVLVLFSQTKQAGFTANDPAYQFSYDVRITSAGQLPSPSSTPPAPSPTSTPVLSPTPAPQIINPNFLVGSLIRVQDGIKVYIINGVYKRWLQSPQILAAYPHLVRQSIIEVTPEQANYYKDAWLIRSAGDYKVYEINGDLTKHWLNMSADEFTNSGRSWGMVYIVNVRERDLYKTGAEVLR</sequence>
<accession>A0A2H0WKW3</accession>
<feature type="region of interest" description="Disordered" evidence="1">
    <location>
        <begin position="118"/>
        <end position="139"/>
    </location>
</feature>
<feature type="non-terminal residue" evidence="2">
    <location>
        <position position="1"/>
    </location>
</feature>
<dbReference type="Proteomes" id="UP000230353">
    <property type="component" value="Unassembled WGS sequence"/>
</dbReference>
<proteinExistence type="predicted"/>
<protein>
    <submittedName>
        <fullName evidence="2">Uncharacterized protein</fullName>
    </submittedName>
</protein>
<evidence type="ECO:0000256" key="1">
    <source>
        <dbReference type="SAM" id="MobiDB-lite"/>
    </source>
</evidence>
<dbReference type="EMBL" id="PEZL01000034">
    <property type="protein sequence ID" value="PIS13313.1"/>
    <property type="molecule type" value="Genomic_DNA"/>
</dbReference>
<name>A0A2H0WKW3_9BACT</name>
<feature type="compositionally biased region" description="Pro residues" evidence="1">
    <location>
        <begin position="123"/>
        <end position="139"/>
    </location>
</feature>
<organism evidence="2 3">
    <name type="scientific">Candidatus Tagabacteria bacterium CG09_land_8_20_14_0_10_41_14</name>
    <dbReference type="NCBI Taxonomy" id="1975021"/>
    <lineage>
        <taxon>Bacteria</taxon>
        <taxon>Candidatus Tagaibacteriota</taxon>
    </lineage>
</organism>
<evidence type="ECO:0000313" key="2">
    <source>
        <dbReference type="EMBL" id="PIS13313.1"/>
    </source>
</evidence>
<gene>
    <name evidence="2" type="ORF">COT67_02405</name>
</gene>
<reference evidence="3" key="1">
    <citation type="submission" date="2017-09" db="EMBL/GenBank/DDBJ databases">
        <title>Depth-based differentiation of microbial function through sediment-hosted aquifers and enrichment of novel symbionts in the deep terrestrial subsurface.</title>
        <authorList>
            <person name="Probst A.J."/>
            <person name="Ladd B."/>
            <person name="Jarett J.K."/>
            <person name="Geller-Mcgrath D.E."/>
            <person name="Sieber C.M.K."/>
            <person name="Emerson J.B."/>
            <person name="Anantharaman K."/>
            <person name="Thomas B.C."/>
            <person name="Malmstrom R."/>
            <person name="Stieglmeier M."/>
            <person name="Klingl A."/>
            <person name="Woyke T."/>
            <person name="Ryan C.M."/>
            <person name="Banfield J.F."/>
        </authorList>
    </citation>
    <scope>NUCLEOTIDE SEQUENCE [LARGE SCALE GENOMIC DNA]</scope>
</reference>
<dbReference type="AlphaFoldDB" id="A0A2H0WKW3"/>
<evidence type="ECO:0000313" key="3">
    <source>
        <dbReference type="Proteomes" id="UP000230353"/>
    </source>
</evidence>
<comment type="caution">
    <text evidence="2">The sequence shown here is derived from an EMBL/GenBank/DDBJ whole genome shotgun (WGS) entry which is preliminary data.</text>
</comment>